<dbReference type="STRING" id="234267.Acid_6330"/>
<organism evidence="1">
    <name type="scientific">Solibacter usitatus (strain Ellin6076)</name>
    <dbReference type="NCBI Taxonomy" id="234267"/>
    <lineage>
        <taxon>Bacteria</taxon>
        <taxon>Pseudomonadati</taxon>
        <taxon>Acidobacteriota</taxon>
        <taxon>Terriglobia</taxon>
        <taxon>Bryobacterales</taxon>
        <taxon>Solibacteraceae</taxon>
        <taxon>Candidatus Solibacter</taxon>
    </lineage>
</organism>
<dbReference type="eggNOG" id="COG1102">
    <property type="taxonomic scope" value="Bacteria"/>
</dbReference>
<dbReference type="OrthoDB" id="9781180at2"/>
<evidence type="ECO:0000313" key="1">
    <source>
        <dbReference type="EMBL" id="ABJ87256.1"/>
    </source>
</evidence>
<gene>
    <name evidence="1" type="ordered locus">Acid_6330</name>
</gene>
<accession>Q01SW4</accession>
<dbReference type="Gene3D" id="3.40.50.300">
    <property type="entry name" value="P-loop containing nucleotide triphosphate hydrolases"/>
    <property type="match status" value="1"/>
</dbReference>
<reference evidence="1" key="1">
    <citation type="submission" date="2006-10" db="EMBL/GenBank/DDBJ databases">
        <title>Complete sequence of Solibacter usitatus Ellin6076.</title>
        <authorList>
            <consortium name="US DOE Joint Genome Institute"/>
            <person name="Copeland A."/>
            <person name="Lucas S."/>
            <person name="Lapidus A."/>
            <person name="Barry K."/>
            <person name="Detter J.C."/>
            <person name="Glavina del Rio T."/>
            <person name="Hammon N."/>
            <person name="Israni S."/>
            <person name="Dalin E."/>
            <person name="Tice H."/>
            <person name="Pitluck S."/>
            <person name="Thompson L.S."/>
            <person name="Brettin T."/>
            <person name="Bruce D."/>
            <person name="Han C."/>
            <person name="Tapia R."/>
            <person name="Gilna P."/>
            <person name="Schmutz J."/>
            <person name="Larimer F."/>
            <person name="Land M."/>
            <person name="Hauser L."/>
            <person name="Kyrpides N."/>
            <person name="Mikhailova N."/>
            <person name="Janssen P.H."/>
            <person name="Kuske C.R."/>
            <person name="Richardson P."/>
        </authorList>
    </citation>
    <scope>NUCLEOTIDE SEQUENCE</scope>
    <source>
        <strain evidence="1">Ellin6076</strain>
    </source>
</reference>
<proteinExistence type="predicted"/>
<name>Q01SW4_SOLUE</name>
<sequence>MIRVITIEREYGSGGADIAKQLAHRLGWQLWDQQLTDEIARQMDCDSSAVEERAEKRDALHYRLFKAFLRGSFEGSLNAPRLKMVDADCIREVAERLVTTAAKAGDSVIVGRGSAYYLRDQPDAFHVFIYAPFEAKVARLLEAGKNEEEAIELVETVDRDRSAYIKQYFDIDWPARPFFHLMINSKIGDEAVVETILCAIALRNR</sequence>
<dbReference type="InterPro" id="IPR027417">
    <property type="entry name" value="P-loop_NTPase"/>
</dbReference>
<dbReference type="SUPFAM" id="SSF52540">
    <property type="entry name" value="P-loop containing nucleoside triphosphate hydrolases"/>
    <property type="match status" value="1"/>
</dbReference>
<dbReference type="InParanoid" id="Q01SW4"/>
<dbReference type="AlphaFoldDB" id="Q01SW4"/>
<dbReference type="Pfam" id="PF13189">
    <property type="entry name" value="Cytidylate_kin2"/>
    <property type="match status" value="1"/>
</dbReference>
<protein>
    <recommendedName>
        <fullName evidence="2">Cytidylate kinase</fullName>
    </recommendedName>
</protein>
<evidence type="ECO:0008006" key="2">
    <source>
        <dbReference type="Google" id="ProtNLM"/>
    </source>
</evidence>
<dbReference type="EMBL" id="CP000473">
    <property type="protein sequence ID" value="ABJ87256.1"/>
    <property type="molecule type" value="Genomic_DNA"/>
</dbReference>
<dbReference type="HOGENOM" id="CLU_065155_3_1_0"/>
<dbReference type="KEGG" id="sus:Acid_6330"/>